<evidence type="ECO:0000256" key="6">
    <source>
        <dbReference type="PROSITE-ProRule" id="PRU00433"/>
    </source>
</evidence>
<keyword evidence="11" id="KW-1185">Reference proteome</keyword>
<dbReference type="Proteomes" id="UP000619534">
    <property type="component" value="Unassembled WGS sequence"/>
</dbReference>
<dbReference type="PANTHER" id="PTHR37823">
    <property type="entry name" value="CYTOCHROME C-553-LIKE"/>
    <property type="match status" value="1"/>
</dbReference>
<evidence type="ECO:0000256" key="7">
    <source>
        <dbReference type="SAM" id="MobiDB-lite"/>
    </source>
</evidence>
<keyword evidence="2 6" id="KW-0349">Heme</keyword>
<gene>
    <name evidence="10" type="primary">cccA</name>
    <name evidence="10" type="ORF">GCM10007216_23360</name>
</gene>
<keyword evidence="5 6" id="KW-0408">Iron</keyword>
<dbReference type="InterPro" id="IPR012218">
    <property type="entry name" value="Cyt_c_BACSU-c550-type"/>
</dbReference>
<keyword evidence="4" id="KW-0249">Electron transport</keyword>
<accession>A0ABQ1P7N8</accession>
<evidence type="ECO:0000256" key="2">
    <source>
        <dbReference type="ARBA" id="ARBA00022617"/>
    </source>
</evidence>
<proteinExistence type="predicted"/>
<dbReference type="Pfam" id="PF13442">
    <property type="entry name" value="Cytochrome_CBB3"/>
    <property type="match status" value="1"/>
</dbReference>
<dbReference type="InterPro" id="IPR051811">
    <property type="entry name" value="Cytochrome_c550/c551-like"/>
</dbReference>
<dbReference type="InterPro" id="IPR009056">
    <property type="entry name" value="Cyt_c-like_dom"/>
</dbReference>
<reference evidence="11" key="1">
    <citation type="journal article" date="2019" name="Int. J. Syst. Evol. Microbiol.">
        <title>The Global Catalogue of Microorganisms (GCM) 10K type strain sequencing project: providing services to taxonomists for standard genome sequencing and annotation.</title>
        <authorList>
            <consortium name="The Broad Institute Genomics Platform"/>
            <consortium name="The Broad Institute Genome Sequencing Center for Infectious Disease"/>
            <person name="Wu L."/>
            <person name="Ma J."/>
        </authorList>
    </citation>
    <scope>NUCLEOTIDE SEQUENCE [LARGE SCALE GENOMIC DNA]</scope>
    <source>
        <strain evidence="11">CCM 7282</strain>
    </source>
</reference>
<dbReference type="EMBL" id="BMCJ01000004">
    <property type="protein sequence ID" value="GGC91954.1"/>
    <property type="molecule type" value="Genomic_DNA"/>
</dbReference>
<comment type="caution">
    <text evidence="10">The sequence shown here is derived from an EMBL/GenBank/DDBJ whole genome shotgun (WGS) entry which is preliminary data.</text>
</comment>
<feature type="transmembrane region" description="Helical" evidence="8">
    <location>
        <begin position="6"/>
        <end position="28"/>
    </location>
</feature>
<dbReference type="SUPFAM" id="SSF46626">
    <property type="entry name" value="Cytochrome c"/>
    <property type="match status" value="1"/>
</dbReference>
<evidence type="ECO:0000259" key="9">
    <source>
        <dbReference type="PROSITE" id="PS51007"/>
    </source>
</evidence>
<dbReference type="PANTHER" id="PTHR37823:SF3">
    <property type="entry name" value="CYTOCHROME C-551"/>
    <property type="match status" value="1"/>
</dbReference>
<dbReference type="PIRSF" id="PIRSF000025">
    <property type="entry name" value="Cytc_Bsub_c550"/>
    <property type="match status" value="1"/>
</dbReference>
<dbReference type="PROSITE" id="PS51007">
    <property type="entry name" value="CYTC"/>
    <property type="match status" value="1"/>
</dbReference>
<dbReference type="InterPro" id="IPR054780">
    <property type="entry name" value="Cytochro_C550_firm"/>
</dbReference>
<dbReference type="NCBIfam" id="NF045773">
    <property type="entry name" value="cytochro_C550"/>
    <property type="match status" value="1"/>
</dbReference>
<sequence>MKRNPVIPFAMIAVIGILTMFIISWVGIGQNEAIQNEGENGEEQQEEGASSDPEEVFQNSCAACHGSDLSGGNGPSLETIGSKYSAEEIEEIIINGKGAMPPGQAQGEEATLVAEWLAEKQ</sequence>
<protein>
    <submittedName>
        <fullName evidence="10">Cytochrome c</fullName>
    </submittedName>
</protein>
<keyword evidence="8" id="KW-0812">Transmembrane</keyword>
<evidence type="ECO:0000256" key="1">
    <source>
        <dbReference type="ARBA" id="ARBA00022448"/>
    </source>
</evidence>
<dbReference type="InterPro" id="IPR036909">
    <property type="entry name" value="Cyt_c-like_dom_sf"/>
</dbReference>
<evidence type="ECO:0000313" key="10">
    <source>
        <dbReference type="EMBL" id="GGC91954.1"/>
    </source>
</evidence>
<feature type="domain" description="Cytochrome c" evidence="9">
    <location>
        <begin position="48"/>
        <end position="121"/>
    </location>
</feature>
<dbReference type="RefSeq" id="WP_062446789.1">
    <property type="nucleotide sequence ID" value="NZ_BMCJ01000004.1"/>
</dbReference>
<keyword evidence="8" id="KW-1133">Transmembrane helix</keyword>
<evidence type="ECO:0000256" key="3">
    <source>
        <dbReference type="ARBA" id="ARBA00022723"/>
    </source>
</evidence>
<feature type="region of interest" description="Disordered" evidence="7">
    <location>
        <begin position="34"/>
        <end position="57"/>
    </location>
</feature>
<dbReference type="Gene3D" id="1.10.760.10">
    <property type="entry name" value="Cytochrome c-like domain"/>
    <property type="match status" value="1"/>
</dbReference>
<keyword evidence="3 6" id="KW-0479">Metal-binding</keyword>
<evidence type="ECO:0000313" key="11">
    <source>
        <dbReference type="Proteomes" id="UP000619534"/>
    </source>
</evidence>
<name>A0ABQ1P7N8_9BACI</name>
<keyword evidence="1" id="KW-0813">Transport</keyword>
<evidence type="ECO:0000256" key="8">
    <source>
        <dbReference type="SAM" id="Phobius"/>
    </source>
</evidence>
<keyword evidence="8" id="KW-0472">Membrane</keyword>
<evidence type="ECO:0000256" key="4">
    <source>
        <dbReference type="ARBA" id="ARBA00022982"/>
    </source>
</evidence>
<organism evidence="10 11">
    <name type="scientific">Thalassobacillus devorans</name>
    <dbReference type="NCBI Taxonomy" id="279813"/>
    <lineage>
        <taxon>Bacteria</taxon>
        <taxon>Bacillati</taxon>
        <taxon>Bacillota</taxon>
        <taxon>Bacilli</taxon>
        <taxon>Bacillales</taxon>
        <taxon>Bacillaceae</taxon>
        <taxon>Thalassobacillus</taxon>
    </lineage>
</organism>
<evidence type="ECO:0000256" key="5">
    <source>
        <dbReference type="ARBA" id="ARBA00023004"/>
    </source>
</evidence>